<evidence type="ECO:0000259" key="7">
    <source>
        <dbReference type="Pfam" id="PF00296"/>
    </source>
</evidence>
<keyword evidence="3" id="KW-0560">Oxidoreductase</keyword>
<keyword evidence="4" id="KW-0503">Monooxygenase</keyword>
<dbReference type="RefSeq" id="WP_115449995.1">
    <property type="nucleotide sequence ID" value="NZ_QNQT01000001.1"/>
</dbReference>
<dbReference type="NCBIfam" id="TIGR03860">
    <property type="entry name" value="FMN_nitrolo"/>
    <property type="match status" value="1"/>
</dbReference>
<evidence type="ECO:0000256" key="6">
    <source>
        <dbReference type="PIRSR" id="PIRSR000337-1"/>
    </source>
</evidence>
<evidence type="ECO:0000313" key="8">
    <source>
        <dbReference type="EMBL" id="RDU38085.1"/>
    </source>
</evidence>
<keyword evidence="1 6" id="KW-0285">Flavoprotein</keyword>
<dbReference type="InterPro" id="IPR016215">
    <property type="entry name" value="NTA_MOA"/>
</dbReference>
<organism evidence="8 9">
    <name type="scientific">Neobacillus piezotolerans</name>
    <dbReference type="NCBI Taxonomy" id="2259171"/>
    <lineage>
        <taxon>Bacteria</taxon>
        <taxon>Bacillati</taxon>
        <taxon>Bacillota</taxon>
        <taxon>Bacilli</taxon>
        <taxon>Bacillales</taxon>
        <taxon>Bacillaceae</taxon>
        <taxon>Neobacillus</taxon>
    </lineage>
</organism>
<dbReference type="PIRSF" id="PIRSF000337">
    <property type="entry name" value="NTA_MOA"/>
    <property type="match status" value="1"/>
</dbReference>
<evidence type="ECO:0000256" key="4">
    <source>
        <dbReference type="ARBA" id="ARBA00023033"/>
    </source>
</evidence>
<dbReference type="Gene3D" id="3.20.20.30">
    <property type="entry name" value="Luciferase-like domain"/>
    <property type="match status" value="1"/>
</dbReference>
<sequence>MTKPLSFSAFLMNTVNHNLHGLWREDEGRQRDFNDIDLWISLAKRLDEGGFDAIFFADVVGLYGNHCGGWKYHVEKGLQIPSNDPMVLLSALAVHTKNLGLAFTASPLQEHPFNFARRVSTLDHISKGRIAWNMTTGFLDNAFRNFGYDGMVEHDERYKWLDEYTDVLYKLWEGSWDEGALLKDKESGIYADSDKVHKINHVGERYKVEGPHLVAPSPQRTPVLFQAGSSPTGRDFAARNAEGVFIKAPNPELARKQIEETRRIAIQHGRDGKDLQFYQGLSFVIGDTEEEAQRKAIELENKVDLEMMVAHMAGAAGIDLGNVSMDIPLDDVDSQGMSTFFNWVKQNTPKRTPTVEDLARYHVRTIRVVGTPESIADKLEQWQKAGVDGINVISATIPGSYEEFIDYLMPVLRQRGLARNPDEEQTTFRNKLFGGDRLNKRHPASRYRDAFASKNLV</sequence>
<dbReference type="GO" id="GO:0016705">
    <property type="term" value="F:oxidoreductase activity, acting on paired donors, with incorporation or reduction of molecular oxygen"/>
    <property type="evidence" value="ECO:0007669"/>
    <property type="project" value="InterPro"/>
</dbReference>
<dbReference type="Proteomes" id="UP000257144">
    <property type="component" value="Unassembled WGS sequence"/>
</dbReference>
<feature type="binding site" evidence="6">
    <location>
        <position position="58"/>
    </location>
    <ligand>
        <name>FMN</name>
        <dbReference type="ChEBI" id="CHEBI:58210"/>
    </ligand>
</feature>
<dbReference type="AlphaFoldDB" id="A0A3D8GUG5"/>
<reference evidence="8 9" key="1">
    <citation type="submission" date="2018-07" db="EMBL/GenBank/DDBJ databases">
        <title>Bacillus sp. YLB-04 draft genome sequence.</title>
        <authorList>
            <person name="Yu L."/>
            <person name="Tang X."/>
        </authorList>
    </citation>
    <scope>NUCLEOTIDE SEQUENCE [LARGE SCALE GENOMIC DNA]</scope>
    <source>
        <strain evidence="8 9">YLB-04</strain>
    </source>
</reference>
<dbReference type="PANTHER" id="PTHR30011">
    <property type="entry name" value="ALKANESULFONATE MONOOXYGENASE-RELATED"/>
    <property type="match status" value="1"/>
</dbReference>
<evidence type="ECO:0000256" key="3">
    <source>
        <dbReference type="ARBA" id="ARBA00023002"/>
    </source>
</evidence>
<evidence type="ECO:0000313" key="9">
    <source>
        <dbReference type="Proteomes" id="UP000257144"/>
    </source>
</evidence>
<comment type="caution">
    <text evidence="8">The sequence shown here is derived from an EMBL/GenBank/DDBJ whole genome shotgun (WGS) entry which is preliminary data.</text>
</comment>
<feature type="binding site" evidence="6">
    <location>
        <position position="104"/>
    </location>
    <ligand>
        <name>FMN</name>
        <dbReference type="ChEBI" id="CHEBI:58210"/>
    </ligand>
</feature>
<evidence type="ECO:0000256" key="5">
    <source>
        <dbReference type="ARBA" id="ARBA00033748"/>
    </source>
</evidence>
<feature type="binding site" evidence="6">
    <location>
        <position position="229"/>
    </location>
    <ligand>
        <name>FMN</name>
        <dbReference type="ChEBI" id="CHEBI:58210"/>
    </ligand>
</feature>
<dbReference type="GO" id="GO:0004497">
    <property type="term" value="F:monooxygenase activity"/>
    <property type="evidence" value="ECO:0007669"/>
    <property type="project" value="UniProtKB-KW"/>
</dbReference>
<dbReference type="EMBL" id="QNQT01000001">
    <property type="protein sequence ID" value="RDU38085.1"/>
    <property type="molecule type" value="Genomic_DNA"/>
</dbReference>
<dbReference type="SUPFAM" id="SSF51679">
    <property type="entry name" value="Bacterial luciferase-like"/>
    <property type="match status" value="1"/>
</dbReference>
<comment type="similarity">
    <text evidence="5">Belongs to the NtaA/SnaA/DszA monooxygenase family.</text>
</comment>
<keyword evidence="2 6" id="KW-0288">FMN</keyword>
<proteinExistence type="inferred from homology"/>
<feature type="binding site" evidence="6">
    <location>
        <position position="230"/>
    </location>
    <ligand>
        <name>FMN</name>
        <dbReference type="ChEBI" id="CHEBI:58210"/>
    </ligand>
</feature>
<feature type="domain" description="Luciferase-like" evidence="7">
    <location>
        <begin position="35"/>
        <end position="388"/>
    </location>
</feature>
<dbReference type="PANTHER" id="PTHR30011:SF16">
    <property type="entry name" value="C2H2 FINGER DOMAIN TRANSCRIPTION FACTOR (EUROFUNG)-RELATED"/>
    <property type="match status" value="1"/>
</dbReference>
<accession>A0A3D8GUG5</accession>
<feature type="binding site" evidence="6">
    <location>
        <position position="154"/>
    </location>
    <ligand>
        <name>FMN</name>
        <dbReference type="ChEBI" id="CHEBI:58210"/>
    </ligand>
</feature>
<dbReference type="InterPro" id="IPR051260">
    <property type="entry name" value="Diverse_substr_monoxygenases"/>
</dbReference>
<dbReference type="Pfam" id="PF00296">
    <property type="entry name" value="Bac_luciferase"/>
    <property type="match status" value="1"/>
</dbReference>
<dbReference type="InterPro" id="IPR036661">
    <property type="entry name" value="Luciferase-like_sf"/>
</dbReference>
<evidence type="ECO:0000256" key="2">
    <source>
        <dbReference type="ARBA" id="ARBA00022643"/>
    </source>
</evidence>
<name>A0A3D8GUG5_9BACI</name>
<gene>
    <name evidence="8" type="ORF">DRW41_00470</name>
</gene>
<feature type="binding site" evidence="6">
    <location>
        <position position="158"/>
    </location>
    <ligand>
        <name>FMN</name>
        <dbReference type="ChEBI" id="CHEBI:58210"/>
    </ligand>
</feature>
<dbReference type="OrthoDB" id="3265338at2"/>
<keyword evidence="9" id="KW-1185">Reference proteome</keyword>
<dbReference type="InterPro" id="IPR011251">
    <property type="entry name" value="Luciferase-like_dom"/>
</dbReference>
<protein>
    <submittedName>
        <fullName evidence="8">LLM class flavin-dependent oxidoreductase</fullName>
    </submittedName>
</protein>
<evidence type="ECO:0000256" key="1">
    <source>
        <dbReference type="ARBA" id="ARBA00022630"/>
    </source>
</evidence>